<keyword evidence="3" id="KW-0275">Fatty acid biosynthesis</keyword>
<keyword evidence="3" id="KW-0444">Lipid biosynthesis</keyword>
<keyword evidence="3" id="KW-0150">Chloroplast</keyword>
<organism evidence="5">
    <name type="scientific">Leachiella pacifica</name>
    <dbReference type="NCBI Taxonomy" id="282357"/>
    <lineage>
        <taxon>Eukaryota</taxon>
        <taxon>Rhodophyta</taxon>
        <taxon>Florideophyceae</taxon>
        <taxon>Rhodymeniophycidae</taxon>
        <taxon>Gigartinales</taxon>
        <taxon>Choreocolacaceae</taxon>
        <taxon>Leachiella</taxon>
    </lineage>
</organism>
<dbReference type="UniPathway" id="UPA00094"/>
<protein>
    <recommendedName>
        <fullName evidence="1 3">Biotin carboxyl carrier protein of acetyl-CoA carboxylase</fullName>
    </recommendedName>
</protein>
<evidence type="ECO:0000259" key="4">
    <source>
        <dbReference type="PROSITE" id="PS50968"/>
    </source>
</evidence>
<comment type="pathway">
    <text evidence="3">Lipid metabolism; fatty acid biosynthesis.</text>
</comment>
<dbReference type="PANTHER" id="PTHR45266:SF3">
    <property type="entry name" value="OXALOACETATE DECARBOXYLASE ALPHA CHAIN"/>
    <property type="match status" value="1"/>
</dbReference>
<keyword evidence="3 5" id="KW-0934">Plastid</keyword>
<evidence type="ECO:0000256" key="1">
    <source>
        <dbReference type="ARBA" id="ARBA00017562"/>
    </source>
</evidence>
<name>A0A3S8UVW4_9FLOR</name>
<dbReference type="GO" id="GO:0003989">
    <property type="term" value="F:acetyl-CoA carboxylase activity"/>
    <property type="evidence" value="ECO:0007669"/>
    <property type="project" value="InterPro"/>
</dbReference>
<feature type="domain" description="Lipoyl-binding" evidence="4">
    <location>
        <begin position="92"/>
        <end position="168"/>
    </location>
</feature>
<dbReference type="PRINTS" id="PR01071">
    <property type="entry name" value="ACOABIOTINCC"/>
</dbReference>
<proteinExistence type="predicted"/>
<comment type="subcellular location">
    <subcellularLocation>
        <location evidence="3">Plastid</location>
        <location evidence="3">Chloroplast</location>
    </subcellularLocation>
</comment>
<gene>
    <name evidence="5" type="primary">accB</name>
</gene>
<keyword evidence="2 3" id="KW-0092">Biotin</keyword>
<dbReference type="GO" id="GO:0009317">
    <property type="term" value="C:acetyl-CoA carboxylase complex"/>
    <property type="evidence" value="ECO:0007669"/>
    <property type="project" value="InterPro"/>
</dbReference>
<reference evidence="5" key="1">
    <citation type="journal article" date="2018" name="J. Phycol.">
        <title>Molecular phylogenetics supports a clade of red algal parasites retaining native plastids: taxonomy and terminology revised.</title>
        <authorList>
            <person name="Salomaki E.D."/>
            <person name="Lane C.E."/>
        </authorList>
    </citation>
    <scope>NUCLEOTIDE SEQUENCE</scope>
</reference>
<evidence type="ECO:0000256" key="3">
    <source>
        <dbReference type="RuleBase" id="RU364072"/>
    </source>
</evidence>
<dbReference type="CDD" id="cd06850">
    <property type="entry name" value="biotinyl_domain"/>
    <property type="match status" value="1"/>
</dbReference>
<keyword evidence="3" id="KW-0443">Lipid metabolism</keyword>
<sequence>MIIFDNIIYFINFFSKKNINRLKIENNKSKILINSIKLTPIQSIETQFIQNQKNNNISSKFLKEKKKPKIIKDTLFSSNYTSFKKKENLIQFFFITSPMVGTFYRSPSPNELSFVSINDTVKLKQTVCIIEAMKLMNEIESEVNGEIIEIFPKDGDLIKTGQPLMKVKVF</sequence>
<dbReference type="InterPro" id="IPR011053">
    <property type="entry name" value="Single_hybrid_motif"/>
</dbReference>
<dbReference type="PANTHER" id="PTHR45266">
    <property type="entry name" value="OXALOACETATE DECARBOXYLASE ALPHA CHAIN"/>
    <property type="match status" value="1"/>
</dbReference>
<dbReference type="GO" id="GO:0009507">
    <property type="term" value="C:chloroplast"/>
    <property type="evidence" value="ECO:0007669"/>
    <property type="project" value="UniProtKB-SubCell"/>
</dbReference>
<evidence type="ECO:0000313" key="5">
    <source>
        <dbReference type="EMBL" id="AZL87968.1"/>
    </source>
</evidence>
<dbReference type="InterPro" id="IPR001249">
    <property type="entry name" value="AcCoA_biotinCC"/>
</dbReference>
<dbReference type="InterPro" id="IPR050709">
    <property type="entry name" value="Biotin_Carboxyl_Carrier/Decarb"/>
</dbReference>
<accession>A0A3S8UVW4</accession>
<dbReference type="SUPFAM" id="SSF51230">
    <property type="entry name" value="Single hybrid motif"/>
    <property type="match status" value="1"/>
</dbReference>
<comment type="function">
    <text evidence="3">This protein is a component of the acetyl coenzyme A carboxylase complex; first, biotin carboxylase catalyzes the carboxylation of the carrier protein and then the transcarboxylase transfers the carboxyl group to form malonyl-CoA.</text>
</comment>
<geneLocation type="plastid" evidence="5"/>
<keyword evidence="5" id="KW-0436">Ligase</keyword>
<dbReference type="GO" id="GO:0006633">
    <property type="term" value="P:fatty acid biosynthetic process"/>
    <property type="evidence" value="ECO:0007669"/>
    <property type="project" value="UniProtKB-UniPathway"/>
</dbReference>
<keyword evidence="3" id="KW-0276">Fatty acid metabolism</keyword>
<dbReference type="EMBL" id="MK039116">
    <property type="protein sequence ID" value="AZL87968.1"/>
    <property type="molecule type" value="Genomic_DNA"/>
</dbReference>
<dbReference type="InterPro" id="IPR000089">
    <property type="entry name" value="Biotin_lipoyl"/>
</dbReference>
<dbReference type="AlphaFoldDB" id="A0A3S8UVW4"/>
<evidence type="ECO:0000256" key="2">
    <source>
        <dbReference type="ARBA" id="ARBA00023267"/>
    </source>
</evidence>
<dbReference type="Pfam" id="PF00364">
    <property type="entry name" value="Biotin_lipoyl"/>
    <property type="match status" value="1"/>
</dbReference>
<dbReference type="PROSITE" id="PS50968">
    <property type="entry name" value="BIOTINYL_LIPOYL"/>
    <property type="match status" value="1"/>
</dbReference>
<dbReference type="Gene3D" id="2.40.50.100">
    <property type="match status" value="1"/>
</dbReference>